<evidence type="ECO:0000313" key="1">
    <source>
        <dbReference type="EMBL" id="EMO39957.1"/>
    </source>
</evidence>
<gene>
    <name evidence="1" type="ORF">LEP1GSC186_1426</name>
</gene>
<protein>
    <submittedName>
        <fullName evidence="1">Putative toxin-antitoxin system, toxin component, PIN family</fullName>
    </submittedName>
</protein>
<dbReference type="EMBL" id="AHOP02000043">
    <property type="protein sequence ID" value="EMO39957.1"/>
    <property type="molecule type" value="Genomic_DNA"/>
</dbReference>
<accession>M6U4K6</accession>
<name>M6U4K6_9LEPT</name>
<comment type="caution">
    <text evidence="1">The sequence shown here is derived from an EMBL/GenBank/DDBJ whole genome shotgun (WGS) entry which is preliminary data.</text>
</comment>
<evidence type="ECO:0000313" key="2">
    <source>
        <dbReference type="Proteomes" id="UP000012153"/>
    </source>
</evidence>
<dbReference type="AlphaFoldDB" id="M6U4K6"/>
<organism evidence="1 2">
    <name type="scientific">Leptospira noguchii serovar Autumnalis str. ZUN142</name>
    <dbReference type="NCBI Taxonomy" id="1085540"/>
    <lineage>
        <taxon>Bacteria</taxon>
        <taxon>Pseudomonadati</taxon>
        <taxon>Spirochaetota</taxon>
        <taxon>Spirochaetia</taxon>
        <taxon>Leptospirales</taxon>
        <taxon>Leptospiraceae</taxon>
        <taxon>Leptospira</taxon>
    </lineage>
</organism>
<reference evidence="1 2" key="1">
    <citation type="submission" date="2013-01" db="EMBL/GenBank/DDBJ databases">
        <authorList>
            <person name="Harkins D.M."/>
            <person name="Durkin A.S."/>
            <person name="Brinkac L.M."/>
            <person name="Haft D.H."/>
            <person name="Selengut J.D."/>
            <person name="Sanka R."/>
            <person name="DePew J."/>
            <person name="Purushe J."/>
            <person name="Matthias M.A."/>
            <person name="Vinetz J.M."/>
            <person name="Sutton G.G."/>
            <person name="Nierman W.C."/>
            <person name="Fouts D.E."/>
        </authorList>
    </citation>
    <scope>NUCLEOTIDE SEQUENCE [LARGE SCALE GENOMIC DNA]</scope>
    <source>
        <strain evidence="1 2">ZUN142</strain>
    </source>
</reference>
<proteinExistence type="predicted"/>
<dbReference type="Proteomes" id="UP000012153">
    <property type="component" value="Unassembled WGS sequence"/>
</dbReference>
<sequence>MNKRWLDESLTRQRELLTRINLKRIGSEIYDKIQKTEKLTFLKSLDSIHLSTALLIADSLKKKLTIVHTIEILEKSHPILIFIFVRS</sequence>